<organism evidence="1 2">
    <name type="scientific">Fluviicola taffensis (strain DSM 16823 / NCIMB 13979 / RW262)</name>
    <dbReference type="NCBI Taxonomy" id="755732"/>
    <lineage>
        <taxon>Bacteria</taxon>
        <taxon>Pseudomonadati</taxon>
        <taxon>Bacteroidota</taxon>
        <taxon>Flavobacteriia</taxon>
        <taxon>Flavobacteriales</taxon>
        <taxon>Crocinitomicaceae</taxon>
        <taxon>Fluviicola</taxon>
    </lineage>
</organism>
<keyword evidence="2" id="KW-1185">Reference proteome</keyword>
<evidence type="ECO:0000313" key="1">
    <source>
        <dbReference type="EMBL" id="AEA44593.1"/>
    </source>
</evidence>
<dbReference type="EMBL" id="CP002542">
    <property type="protein sequence ID" value="AEA44593.1"/>
    <property type="molecule type" value="Genomic_DNA"/>
</dbReference>
<accession>F2IFA8</accession>
<dbReference type="AlphaFoldDB" id="F2IFA8"/>
<gene>
    <name evidence="1" type="ordered locus">Fluta_2609</name>
</gene>
<evidence type="ECO:0008006" key="3">
    <source>
        <dbReference type="Google" id="ProtNLM"/>
    </source>
</evidence>
<evidence type="ECO:0000313" key="2">
    <source>
        <dbReference type="Proteomes" id="UP000007463"/>
    </source>
</evidence>
<dbReference type="RefSeq" id="WP_013687363.1">
    <property type="nucleotide sequence ID" value="NC_015321.1"/>
</dbReference>
<protein>
    <recommendedName>
        <fullName evidence="3">Lipocalin-like domain-containing protein</fullName>
    </recommendedName>
</protein>
<dbReference type="KEGG" id="fte:Fluta_2609"/>
<sequence length="126" mass="14349" precursor="true">MKKILFLTTAVLFLLACNKPLLKYNADFEGTWYSEAKYNSAFEEFVSDELTFSGTTGTYQVDCRDTCGVNLCTCTAKLSGTPEINQQRTIIRLNSQTPRTFNVTAEPYEVGGEWYMEIDGKKYHKQ</sequence>
<reference evidence="2" key="2">
    <citation type="submission" date="2011-02" db="EMBL/GenBank/DDBJ databases">
        <title>The complete genome of Fluviicola taffensis DSM 16823.</title>
        <authorList>
            <consortium name="US DOE Joint Genome Institute (JGI-PGF)"/>
            <person name="Lucas S."/>
            <person name="Copeland A."/>
            <person name="Lapidus A."/>
            <person name="Bruce D."/>
            <person name="Goodwin L."/>
            <person name="Pitluck S."/>
            <person name="Kyrpides N."/>
            <person name="Mavromatis K."/>
            <person name="Ivanova N."/>
            <person name="Mikhailova N."/>
            <person name="Pagani I."/>
            <person name="Chertkov O."/>
            <person name="Detter J.C."/>
            <person name="Han C."/>
            <person name="Tapia R."/>
            <person name="Land M."/>
            <person name="Hauser L."/>
            <person name="Markowitz V."/>
            <person name="Cheng J.-F."/>
            <person name="Hugenholtz P."/>
            <person name="Woyke T."/>
            <person name="Wu D."/>
            <person name="Tindall B."/>
            <person name="Pomrenke H.G."/>
            <person name="Brambilla E."/>
            <person name="Klenk H.-P."/>
            <person name="Eisen J.A."/>
        </authorList>
    </citation>
    <scope>NUCLEOTIDE SEQUENCE [LARGE SCALE GENOMIC DNA]</scope>
    <source>
        <strain evidence="2">DSM 16823 / RW262 / RW262</strain>
    </source>
</reference>
<dbReference type="OrthoDB" id="1467500at2"/>
<dbReference type="HOGENOM" id="CLU_1978240_0_0_10"/>
<name>F2IFA8_FLUTR</name>
<dbReference type="Proteomes" id="UP000007463">
    <property type="component" value="Chromosome"/>
</dbReference>
<dbReference type="STRING" id="755732.Fluta_2609"/>
<reference evidence="1 2" key="1">
    <citation type="journal article" date="2011" name="Stand. Genomic Sci.">
        <title>Complete genome sequence of the gliding freshwater bacterium Fluviicola taffensis type strain (RW262).</title>
        <authorList>
            <person name="Woyke T."/>
            <person name="Chertkov O."/>
            <person name="Lapidus A."/>
            <person name="Nolan M."/>
            <person name="Lucas S."/>
            <person name="Del Rio T.G."/>
            <person name="Tice H."/>
            <person name="Cheng J.F."/>
            <person name="Tapia R."/>
            <person name="Han C."/>
            <person name="Goodwin L."/>
            <person name="Pitluck S."/>
            <person name="Liolios K."/>
            <person name="Pagani I."/>
            <person name="Ivanova N."/>
            <person name="Huntemann M."/>
            <person name="Mavromatis K."/>
            <person name="Mikhailova N."/>
            <person name="Pati A."/>
            <person name="Chen A."/>
            <person name="Palaniappan K."/>
            <person name="Land M."/>
            <person name="Hauser L."/>
            <person name="Brambilla E.M."/>
            <person name="Rohde M."/>
            <person name="Mwirichia R."/>
            <person name="Sikorski J."/>
            <person name="Tindall B.J."/>
            <person name="Goker M."/>
            <person name="Bristow J."/>
            <person name="Eisen J.A."/>
            <person name="Markowitz V."/>
            <person name="Hugenholtz P."/>
            <person name="Klenk H.P."/>
            <person name="Kyrpides N.C."/>
        </authorList>
    </citation>
    <scope>NUCLEOTIDE SEQUENCE [LARGE SCALE GENOMIC DNA]</scope>
    <source>
        <strain evidence="2">DSM 16823 / RW262 / RW262</strain>
    </source>
</reference>
<dbReference type="PROSITE" id="PS51257">
    <property type="entry name" value="PROKAR_LIPOPROTEIN"/>
    <property type="match status" value="1"/>
</dbReference>
<proteinExistence type="predicted"/>